<keyword evidence="5" id="KW-0998">Cell outer membrane</keyword>
<sequence length="494" mass="56191">MRNKIIILLLIVAWLGTGACSNFLKEESQSEVIPKTTADFSELLLGTGYPDVNSPSFSFTSLMDDDCALFLTYVGRESDQYAGSNSAILNFPYYSWQPYASDYDGYGNEINVSPSSTTYGAFYAKILGCNAVLDYIDDAVGPDNEKERVKAEALAVRSLLYFQLVNIYGEPYNHNKEALGVPVRLTADLTEEHLKRETVAYIYEEVIAKGLEEAARLMDPLPVIRKNYRVNQPAIHILLSRVYLYMERYEECIAEVDKAIEQGAILLDMVNALDYIASGNLYYPITYDNPEVEWLFGPSAVSSAYAYQPGTAPEFRELWDEINDQRFLANNFKSQKDYNDIPTNNVLMTKPYGGNNFGQSIRFAEAVLNRMEAYALLGDNESALAELNNFRKKRIIGYTDENYGEKELLEQIRLERRKELCFEGHRWFDLRRQGMPEIKHSYKFEKGGTLYNFVLKAKDPLYTIPLPNSLLLQNSGLLQNSSRENGDRQGNTII</sequence>
<comment type="caution">
    <text evidence="8">The sequence shown here is derived from an EMBL/GenBank/DDBJ whole genome shotgun (WGS) entry which is preliminary data.</text>
</comment>
<dbReference type="Pfam" id="PF14322">
    <property type="entry name" value="SusD-like_3"/>
    <property type="match status" value="1"/>
</dbReference>
<dbReference type="Proteomes" id="UP000646484">
    <property type="component" value="Unassembled WGS sequence"/>
</dbReference>
<dbReference type="CDD" id="cd08977">
    <property type="entry name" value="SusD"/>
    <property type="match status" value="1"/>
</dbReference>
<keyword evidence="4" id="KW-0472">Membrane</keyword>
<accession>A0ABR7D6A8</accession>
<organism evidence="8 9">
    <name type="scientific">Butyricimonas hominis</name>
    <dbReference type="NCBI Taxonomy" id="2763032"/>
    <lineage>
        <taxon>Bacteria</taxon>
        <taxon>Pseudomonadati</taxon>
        <taxon>Bacteroidota</taxon>
        <taxon>Bacteroidia</taxon>
        <taxon>Bacteroidales</taxon>
        <taxon>Odoribacteraceae</taxon>
        <taxon>Butyricimonas</taxon>
    </lineage>
</organism>
<evidence type="ECO:0000259" key="7">
    <source>
        <dbReference type="Pfam" id="PF14322"/>
    </source>
</evidence>
<dbReference type="Gene3D" id="1.25.40.390">
    <property type="match status" value="1"/>
</dbReference>
<evidence type="ECO:0000259" key="6">
    <source>
        <dbReference type="Pfam" id="PF07980"/>
    </source>
</evidence>
<evidence type="ECO:0000313" key="8">
    <source>
        <dbReference type="EMBL" id="MBC5623491.1"/>
    </source>
</evidence>
<keyword evidence="3" id="KW-0732">Signal</keyword>
<name>A0ABR7D6A8_9BACT</name>
<dbReference type="InterPro" id="IPR012944">
    <property type="entry name" value="SusD_RagB_dom"/>
</dbReference>
<evidence type="ECO:0000256" key="5">
    <source>
        <dbReference type="ARBA" id="ARBA00023237"/>
    </source>
</evidence>
<dbReference type="InterPro" id="IPR011990">
    <property type="entry name" value="TPR-like_helical_dom_sf"/>
</dbReference>
<dbReference type="RefSeq" id="WP_186978531.1">
    <property type="nucleotide sequence ID" value="NZ_JACOOH010000011.1"/>
</dbReference>
<evidence type="ECO:0000256" key="3">
    <source>
        <dbReference type="ARBA" id="ARBA00022729"/>
    </source>
</evidence>
<evidence type="ECO:0000256" key="4">
    <source>
        <dbReference type="ARBA" id="ARBA00023136"/>
    </source>
</evidence>
<dbReference type="EMBL" id="JACOOH010000011">
    <property type="protein sequence ID" value="MBC5623491.1"/>
    <property type="molecule type" value="Genomic_DNA"/>
</dbReference>
<gene>
    <name evidence="8" type="ORF">H8S64_20550</name>
</gene>
<feature type="domain" description="SusD-like N-terminal" evidence="7">
    <location>
        <begin position="95"/>
        <end position="244"/>
    </location>
</feature>
<dbReference type="InterPro" id="IPR033985">
    <property type="entry name" value="SusD-like_N"/>
</dbReference>
<dbReference type="PROSITE" id="PS51257">
    <property type="entry name" value="PROKAR_LIPOPROTEIN"/>
    <property type="match status" value="1"/>
</dbReference>
<feature type="domain" description="RagB/SusD" evidence="6">
    <location>
        <begin position="359"/>
        <end position="480"/>
    </location>
</feature>
<proteinExistence type="inferred from homology"/>
<comment type="similarity">
    <text evidence="2">Belongs to the SusD family.</text>
</comment>
<keyword evidence="9" id="KW-1185">Reference proteome</keyword>
<dbReference type="Pfam" id="PF07980">
    <property type="entry name" value="SusD_RagB"/>
    <property type="match status" value="1"/>
</dbReference>
<evidence type="ECO:0000256" key="1">
    <source>
        <dbReference type="ARBA" id="ARBA00004442"/>
    </source>
</evidence>
<protein>
    <submittedName>
        <fullName evidence="8">RagB/SusD family nutrient uptake outer membrane protein</fullName>
    </submittedName>
</protein>
<dbReference type="SUPFAM" id="SSF48452">
    <property type="entry name" value="TPR-like"/>
    <property type="match status" value="1"/>
</dbReference>
<reference evidence="8 9" key="1">
    <citation type="submission" date="2020-08" db="EMBL/GenBank/DDBJ databases">
        <title>Genome public.</title>
        <authorList>
            <person name="Liu C."/>
            <person name="Sun Q."/>
        </authorList>
    </citation>
    <scope>NUCLEOTIDE SEQUENCE [LARGE SCALE GENOMIC DNA]</scope>
    <source>
        <strain evidence="8 9">NSJ-56</strain>
    </source>
</reference>
<comment type="subcellular location">
    <subcellularLocation>
        <location evidence="1">Cell outer membrane</location>
    </subcellularLocation>
</comment>
<evidence type="ECO:0000313" key="9">
    <source>
        <dbReference type="Proteomes" id="UP000646484"/>
    </source>
</evidence>
<evidence type="ECO:0000256" key="2">
    <source>
        <dbReference type="ARBA" id="ARBA00006275"/>
    </source>
</evidence>